<evidence type="ECO:0000256" key="3">
    <source>
        <dbReference type="ARBA" id="ARBA00011906"/>
    </source>
</evidence>
<dbReference type="InterPro" id="IPR041640">
    <property type="entry name" value="Tyrosinase_C"/>
</dbReference>
<evidence type="ECO:0000256" key="2">
    <source>
        <dbReference type="ARBA" id="ARBA00009928"/>
    </source>
</evidence>
<organism evidence="15 16">
    <name type="scientific">Orbilia ellipsospora</name>
    <dbReference type="NCBI Taxonomy" id="2528407"/>
    <lineage>
        <taxon>Eukaryota</taxon>
        <taxon>Fungi</taxon>
        <taxon>Dikarya</taxon>
        <taxon>Ascomycota</taxon>
        <taxon>Pezizomycotina</taxon>
        <taxon>Orbiliomycetes</taxon>
        <taxon>Orbiliales</taxon>
        <taxon>Orbiliaceae</taxon>
        <taxon>Orbilia</taxon>
    </lineage>
</organism>
<evidence type="ECO:0000256" key="1">
    <source>
        <dbReference type="ARBA" id="ARBA00001973"/>
    </source>
</evidence>
<evidence type="ECO:0000259" key="14">
    <source>
        <dbReference type="Pfam" id="PF18132"/>
    </source>
</evidence>
<feature type="region of interest" description="Disordered" evidence="11">
    <location>
        <begin position="121"/>
        <end position="189"/>
    </location>
</feature>
<dbReference type="InterPro" id="IPR002227">
    <property type="entry name" value="Tyrosinase_Cu-bd"/>
</dbReference>
<evidence type="ECO:0000256" key="10">
    <source>
        <dbReference type="ARBA" id="ARBA00048881"/>
    </source>
</evidence>
<name>A0AAV9X4Y9_9PEZI</name>
<keyword evidence="7" id="KW-0503">Monooxygenase</keyword>
<accession>A0AAV9X4Y9</accession>
<evidence type="ECO:0000256" key="7">
    <source>
        <dbReference type="ARBA" id="ARBA00023033"/>
    </source>
</evidence>
<dbReference type="Pfam" id="PF18132">
    <property type="entry name" value="Tyrosinase_C"/>
    <property type="match status" value="1"/>
</dbReference>
<evidence type="ECO:0000256" key="9">
    <source>
        <dbReference type="ARBA" id="ARBA00048233"/>
    </source>
</evidence>
<keyword evidence="8" id="KW-0470">Melanin biosynthesis</keyword>
<feature type="domain" description="Tyrosinase copper-binding" evidence="13">
    <location>
        <begin position="241"/>
        <end position="484"/>
    </location>
</feature>
<evidence type="ECO:0000256" key="8">
    <source>
        <dbReference type="ARBA" id="ARBA00023101"/>
    </source>
</evidence>
<evidence type="ECO:0000256" key="12">
    <source>
        <dbReference type="SAM" id="SignalP"/>
    </source>
</evidence>
<keyword evidence="16" id="KW-1185">Reference proteome</keyword>
<dbReference type="SUPFAM" id="SSF48056">
    <property type="entry name" value="Di-copper centre-containing domain"/>
    <property type="match status" value="1"/>
</dbReference>
<dbReference type="GO" id="GO:0046872">
    <property type="term" value="F:metal ion binding"/>
    <property type="evidence" value="ECO:0007669"/>
    <property type="project" value="UniProtKB-KW"/>
</dbReference>
<feature type="chain" id="PRO_5043732087" description="tyrosinase" evidence="12">
    <location>
        <begin position="24"/>
        <end position="844"/>
    </location>
</feature>
<dbReference type="PANTHER" id="PTHR11474">
    <property type="entry name" value="TYROSINASE FAMILY MEMBER"/>
    <property type="match status" value="1"/>
</dbReference>
<gene>
    <name evidence="15" type="ORF">TWF694_011335</name>
</gene>
<dbReference type="Gene3D" id="3.10.350.10">
    <property type="entry name" value="LysM domain"/>
    <property type="match status" value="1"/>
</dbReference>
<comment type="cofactor">
    <cofactor evidence="1">
        <name>Cu(2+)</name>
        <dbReference type="ChEBI" id="CHEBI:29036"/>
    </cofactor>
</comment>
<feature type="compositionally biased region" description="Low complexity" evidence="11">
    <location>
        <begin position="780"/>
        <end position="800"/>
    </location>
</feature>
<dbReference type="GO" id="GO:0042438">
    <property type="term" value="P:melanin biosynthetic process"/>
    <property type="evidence" value="ECO:0007669"/>
    <property type="project" value="UniProtKB-KW"/>
</dbReference>
<keyword evidence="4" id="KW-0479">Metal-binding</keyword>
<reference evidence="15 16" key="1">
    <citation type="submission" date="2019-10" db="EMBL/GenBank/DDBJ databases">
        <authorList>
            <person name="Palmer J.M."/>
        </authorList>
    </citation>
    <scope>NUCLEOTIDE SEQUENCE [LARGE SCALE GENOMIC DNA]</scope>
    <source>
        <strain evidence="15 16">TWF694</strain>
    </source>
</reference>
<feature type="compositionally biased region" description="Low complexity" evidence="11">
    <location>
        <begin position="807"/>
        <end position="831"/>
    </location>
</feature>
<evidence type="ECO:0000313" key="16">
    <source>
        <dbReference type="Proteomes" id="UP001365542"/>
    </source>
</evidence>
<dbReference type="EMBL" id="JAVHJO010000009">
    <property type="protein sequence ID" value="KAK6537137.1"/>
    <property type="molecule type" value="Genomic_DNA"/>
</dbReference>
<evidence type="ECO:0000313" key="15">
    <source>
        <dbReference type="EMBL" id="KAK6537137.1"/>
    </source>
</evidence>
<dbReference type="Pfam" id="PF00264">
    <property type="entry name" value="Tyrosinase"/>
    <property type="match status" value="1"/>
</dbReference>
<comment type="catalytic activity">
    <reaction evidence="10">
        <text>L-tyrosine + O2 = L-dopaquinone + H2O</text>
        <dbReference type="Rhea" id="RHEA:18117"/>
        <dbReference type="ChEBI" id="CHEBI:15377"/>
        <dbReference type="ChEBI" id="CHEBI:15379"/>
        <dbReference type="ChEBI" id="CHEBI:57924"/>
        <dbReference type="ChEBI" id="CHEBI:58315"/>
        <dbReference type="EC" id="1.14.18.1"/>
    </reaction>
</comment>
<evidence type="ECO:0000259" key="13">
    <source>
        <dbReference type="Pfam" id="PF00264"/>
    </source>
</evidence>
<comment type="catalytic activity">
    <reaction evidence="9">
        <text>2 L-dopa + O2 = 2 L-dopaquinone + 2 H2O</text>
        <dbReference type="Rhea" id="RHEA:34287"/>
        <dbReference type="ChEBI" id="CHEBI:15377"/>
        <dbReference type="ChEBI" id="CHEBI:15379"/>
        <dbReference type="ChEBI" id="CHEBI:57504"/>
        <dbReference type="ChEBI" id="CHEBI:57924"/>
        <dbReference type="EC" id="1.14.18.1"/>
    </reaction>
</comment>
<dbReference type="InterPro" id="IPR050316">
    <property type="entry name" value="Tyrosinase/Hemocyanin"/>
</dbReference>
<keyword evidence="12" id="KW-0732">Signal</keyword>
<feature type="compositionally biased region" description="Low complexity" evidence="11">
    <location>
        <begin position="122"/>
        <end position="177"/>
    </location>
</feature>
<dbReference type="EC" id="1.14.18.1" evidence="3"/>
<dbReference type="Gene3D" id="1.10.1280.10">
    <property type="entry name" value="Di-copper center containing domain from catechol oxidase"/>
    <property type="match status" value="1"/>
</dbReference>
<feature type="domain" description="Tyrosinase C-terminal" evidence="14">
    <location>
        <begin position="597"/>
        <end position="712"/>
    </location>
</feature>
<dbReference type="GO" id="GO:0004503">
    <property type="term" value="F:tyrosinase activity"/>
    <property type="evidence" value="ECO:0007669"/>
    <property type="project" value="UniProtKB-EC"/>
</dbReference>
<feature type="signal peptide" evidence="12">
    <location>
        <begin position="1"/>
        <end position="23"/>
    </location>
</feature>
<proteinExistence type="inferred from homology"/>
<dbReference type="InterPro" id="IPR008922">
    <property type="entry name" value="Di-copper_centre_dom_sf"/>
</dbReference>
<protein>
    <recommendedName>
        <fullName evidence="3">tyrosinase</fullName>
        <ecNumber evidence="3">1.14.18.1</ecNumber>
    </recommendedName>
</protein>
<keyword evidence="6" id="KW-0186">Copper</keyword>
<evidence type="ECO:0000256" key="4">
    <source>
        <dbReference type="ARBA" id="ARBA00022723"/>
    </source>
</evidence>
<evidence type="ECO:0000256" key="6">
    <source>
        <dbReference type="ARBA" id="ARBA00023008"/>
    </source>
</evidence>
<dbReference type="Proteomes" id="UP001365542">
    <property type="component" value="Unassembled WGS sequence"/>
</dbReference>
<feature type="compositionally biased region" description="Basic and acidic residues" evidence="11">
    <location>
        <begin position="835"/>
        <end position="844"/>
    </location>
</feature>
<keyword evidence="5" id="KW-0560">Oxidoreductase</keyword>
<comment type="similarity">
    <text evidence="2">Belongs to the tyrosinase family.</text>
</comment>
<dbReference type="PANTHER" id="PTHR11474:SF76">
    <property type="entry name" value="SHKT DOMAIN-CONTAINING PROTEIN"/>
    <property type="match status" value="1"/>
</dbReference>
<feature type="region of interest" description="Disordered" evidence="11">
    <location>
        <begin position="780"/>
        <end position="844"/>
    </location>
</feature>
<dbReference type="PRINTS" id="PR00092">
    <property type="entry name" value="TYROSINASE"/>
</dbReference>
<comment type="caution">
    <text evidence="15">The sequence shown here is derived from an EMBL/GenBank/DDBJ whole genome shotgun (WGS) entry which is preliminary data.</text>
</comment>
<evidence type="ECO:0000256" key="5">
    <source>
        <dbReference type="ARBA" id="ARBA00023002"/>
    </source>
</evidence>
<dbReference type="InterPro" id="IPR036779">
    <property type="entry name" value="LysM_dom_sf"/>
</dbReference>
<dbReference type="AlphaFoldDB" id="A0AAV9X4Y9"/>
<sequence>MTRTSFLLKAAVSLLSLNTVVFAVPLDSEADWLVASDKIGKRSEDGHELVKRIAPRPATPGQPSNCNLWKFVMPGDTCDAIVSKYAGDGLNLDMLQKYNPTAFACPTPTPRVYVCVRTPGQPTAAPKAASSSSKSSSPTTSASKASSTSSSKGSSSKDSSKTSSSASSDASSGPSAASKDEPSGTSAAVNPSGTFVFGAGDGACVNRQNINDLQSKYPDTFNLLVLALAQLMNASSTDPFSYFGLAGIHGAPYVPWPDPKETGNFNTKWGYCTHRSVIFALWHRPYMLALEQTLYYAAKNIANTFSGSDKKKYQDAAKLVRWPYWDWAVATPGQQSHLPKCVMTSTISVMQPDKSGKAVKATIPNPFYGYKFKGTENSFLAKPFLGGLTASNRRPQNALGPSQDQVTDTTMESGFITRRKKAYDMLSANSTYNDFSNALENIHNDVHVQVGGPGLMAFIPYAAFEPMFWLHHTNIDRFLAIWQAANPGSYLEPDDAVATFQRFVKPGDQDDLDTPFYPWKHKDGSYWNGNDVKDVKAIFKYGYGYPEVPCTMSGSSDEELDQFATTQINTLYQSEAQPDNGPATKLKERATSDNVTEWDVNIFVDQAELPGTFAIYVFMGQPPSDISKWDGSGLKLSTLALLGTPGVVKESRVQAATIPLNPMMAKKGMKPDDPTAAKWLDDNLVWTCLNTDVSGTQKLVDVKKMKTLRVAVTSKQVIPAASKNDKPQVGPLVINTAATQSKGNIGGVASLDQLTNPPRLDGKKKPIRAGTMKIVAHHGAAGAKGAAKPAAKGATKPAAKGTEKPVAKAASAKAAPAKAASAKAEPAAKTSKFSKAKEAPKKGH</sequence>
<evidence type="ECO:0000256" key="11">
    <source>
        <dbReference type="SAM" id="MobiDB-lite"/>
    </source>
</evidence>